<evidence type="ECO:0000313" key="2">
    <source>
        <dbReference type="EMBL" id="CCD14143.1"/>
    </source>
</evidence>
<evidence type="ECO:0000256" key="1">
    <source>
        <dbReference type="SAM" id="MobiDB-lite"/>
    </source>
</evidence>
<gene>
    <name evidence="2" type="ORF">TCIL3000_0_48030</name>
</gene>
<name>F9WA87_TRYCI</name>
<feature type="compositionally biased region" description="Polar residues" evidence="1">
    <location>
        <begin position="23"/>
        <end position="47"/>
    </location>
</feature>
<organism evidence="2 3">
    <name type="scientific">Trypanosoma congolense (strain IL3000)</name>
    <dbReference type="NCBI Taxonomy" id="1068625"/>
    <lineage>
        <taxon>Eukaryota</taxon>
        <taxon>Discoba</taxon>
        <taxon>Euglenozoa</taxon>
        <taxon>Kinetoplastea</taxon>
        <taxon>Metakinetoplastina</taxon>
        <taxon>Trypanosomatida</taxon>
        <taxon>Trypanosomatidae</taxon>
        <taxon>Trypanosoma</taxon>
        <taxon>Nannomonas</taxon>
    </lineage>
</organism>
<protein>
    <submittedName>
        <fullName evidence="2">Uncharacterized protein</fullName>
    </submittedName>
</protein>
<dbReference type="AlphaFoldDB" id="F9WA87"/>
<keyword evidence="3" id="KW-1185">Reference proteome</keyword>
<dbReference type="EMBL" id="CAEQ01001407">
    <property type="protein sequence ID" value="CCD14143.1"/>
    <property type="molecule type" value="Genomic_DNA"/>
</dbReference>
<feature type="region of interest" description="Disordered" evidence="1">
    <location>
        <begin position="1"/>
        <end position="55"/>
    </location>
</feature>
<dbReference type="Proteomes" id="UP000000702">
    <property type="component" value="Unassembled WGS sequence"/>
</dbReference>
<feature type="region of interest" description="Disordered" evidence="1">
    <location>
        <begin position="110"/>
        <end position="129"/>
    </location>
</feature>
<evidence type="ECO:0000313" key="3">
    <source>
        <dbReference type="Proteomes" id="UP000000702"/>
    </source>
</evidence>
<reference evidence="2 3" key="2">
    <citation type="journal article" date="2012" name="Proc. Natl. Acad. Sci. U.S.A.">
        <title>Antigenic diversity is generated by distinct evolutionary mechanisms in African trypanosome species.</title>
        <authorList>
            <person name="Jackson A.P."/>
            <person name="Berry A."/>
            <person name="Aslett M."/>
            <person name="Allison H.C."/>
            <person name="Burton P."/>
            <person name="Vavrova-Anderson J."/>
            <person name="Brown R."/>
            <person name="Browne H."/>
            <person name="Corton N."/>
            <person name="Hauser H."/>
            <person name="Gamble J."/>
            <person name="Gilderthorp R."/>
            <person name="Marcello L."/>
            <person name="McQuillan J."/>
            <person name="Otto T.D."/>
            <person name="Quail M.A."/>
            <person name="Sanders M.J."/>
            <person name="van Tonder A."/>
            <person name="Ginger M.L."/>
            <person name="Field M.C."/>
            <person name="Barry J.D."/>
            <person name="Hertz-Fowler C."/>
            <person name="Berriman M."/>
        </authorList>
    </citation>
    <scope>NUCLEOTIDE SEQUENCE [LARGE SCALE GENOMIC DNA]</scope>
    <source>
        <strain evidence="2 3">IL3000</strain>
    </source>
</reference>
<proteinExistence type="predicted"/>
<sequence length="129" mass="14493">MSHTSTNPEWVGSNELESALAPLSQNTPSPVPYTQSTQRHVDPSTSPVRERSENTYAMGDALGEEMLYYSESERVRIWQSEGLEQNAKDKRLTQLSAEYSDATEMIRTSHDGYPGRLLRNARNAKTTSL</sequence>
<comment type="caution">
    <text evidence="2">The sequence shown here is derived from an EMBL/GenBank/DDBJ whole genome shotgun (WGS) entry which is preliminary data.</text>
</comment>
<reference evidence="3" key="1">
    <citation type="submission" date="2011-07" db="EMBL/GenBank/DDBJ databases">
        <title>Divergent evolution of antigenic variation in African trypanosomes.</title>
        <authorList>
            <person name="Jackson A.P."/>
            <person name="Berry A."/>
            <person name="Allison H.C."/>
            <person name="Burton P."/>
            <person name="Anderson J."/>
            <person name="Aslett M."/>
            <person name="Brown R."/>
            <person name="Corton N."/>
            <person name="Harris D."/>
            <person name="Hauser H."/>
            <person name="Gamble J."/>
            <person name="Gilderthorp R."/>
            <person name="McQuillan J."/>
            <person name="Quail M.A."/>
            <person name="Sanders M."/>
            <person name="Van Tonder A."/>
            <person name="Ginger M.L."/>
            <person name="Donelson J.E."/>
            <person name="Field M.C."/>
            <person name="Barry J.D."/>
            <person name="Berriman M."/>
            <person name="Hertz-Fowler C."/>
        </authorList>
    </citation>
    <scope>NUCLEOTIDE SEQUENCE [LARGE SCALE GENOMIC DNA]</scope>
    <source>
        <strain evidence="3">IL3000</strain>
    </source>
</reference>
<accession>F9WA87</accession>